<keyword evidence="2" id="KW-1185">Reference proteome</keyword>
<sequence>MECGSRLSYQLWLIPGFPAILWRGRYRRLFAYSFDLEFLA</sequence>
<organism evidence="1 2">
    <name type="scientific">Pelagomonas calceolata</name>
    <dbReference type="NCBI Taxonomy" id="35677"/>
    <lineage>
        <taxon>Eukaryota</taxon>
        <taxon>Sar</taxon>
        <taxon>Stramenopiles</taxon>
        <taxon>Ochrophyta</taxon>
        <taxon>Pelagophyceae</taxon>
        <taxon>Pelagomonadales</taxon>
        <taxon>Pelagomonadaceae</taxon>
        <taxon>Pelagomonas</taxon>
    </lineage>
</organism>
<proteinExistence type="predicted"/>
<dbReference type="Proteomes" id="UP000789595">
    <property type="component" value="Unassembled WGS sequence"/>
</dbReference>
<protein>
    <submittedName>
        <fullName evidence="1">Uncharacterized protein</fullName>
    </submittedName>
</protein>
<evidence type="ECO:0000313" key="2">
    <source>
        <dbReference type="Proteomes" id="UP000789595"/>
    </source>
</evidence>
<gene>
    <name evidence="1" type="ORF">PECAL_2P01190</name>
</gene>
<dbReference type="AlphaFoldDB" id="A0A8J2SGV1"/>
<dbReference type="EMBL" id="CAKKNE010000002">
    <property type="protein sequence ID" value="CAH0367114.1"/>
    <property type="molecule type" value="Genomic_DNA"/>
</dbReference>
<reference evidence="1" key="1">
    <citation type="submission" date="2021-11" db="EMBL/GenBank/DDBJ databases">
        <authorList>
            <consortium name="Genoscope - CEA"/>
            <person name="William W."/>
        </authorList>
    </citation>
    <scope>NUCLEOTIDE SEQUENCE</scope>
</reference>
<name>A0A8J2SGV1_9STRA</name>
<comment type="caution">
    <text evidence="1">The sequence shown here is derived from an EMBL/GenBank/DDBJ whole genome shotgun (WGS) entry which is preliminary data.</text>
</comment>
<evidence type="ECO:0000313" key="1">
    <source>
        <dbReference type="EMBL" id="CAH0367114.1"/>
    </source>
</evidence>
<accession>A0A8J2SGV1</accession>